<keyword evidence="8 10" id="KW-0472">Membrane</keyword>
<feature type="transmembrane region" description="Helical" evidence="10">
    <location>
        <begin position="163"/>
        <end position="183"/>
    </location>
</feature>
<feature type="transmembrane region" description="Helical" evidence="10">
    <location>
        <begin position="138"/>
        <end position="157"/>
    </location>
</feature>
<dbReference type="FunFam" id="1.10.357.140:FF:000008">
    <property type="entry name" value="4-hydroxybenzoate octaprenyltransferase"/>
    <property type="match status" value="1"/>
</dbReference>
<dbReference type="EMBL" id="WHYR01000015">
    <property type="protein sequence ID" value="MQL52049.1"/>
    <property type="molecule type" value="Genomic_DNA"/>
</dbReference>
<dbReference type="InterPro" id="IPR044878">
    <property type="entry name" value="UbiA_sf"/>
</dbReference>
<dbReference type="AlphaFoldDB" id="A0A6N7IR99"/>
<feature type="transmembrane region" description="Helical" evidence="10">
    <location>
        <begin position="229"/>
        <end position="248"/>
    </location>
</feature>
<dbReference type="CDD" id="cd13959">
    <property type="entry name" value="PT_UbiA_COQ2"/>
    <property type="match status" value="1"/>
</dbReference>
<evidence type="ECO:0000256" key="6">
    <source>
        <dbReference type="ARBA" id="ARBA00022692"/>
    </source>
</evidence>
<dbReference type="Gene3D" id="1.20.120.1780">
    <property type="entry name" value="UbiA prenyltransferase"/>
    <property type="match status" value="1"/>
</dbReference>
<evidence type="ECO:0000256" key="10">
    <source>
        <dbReference type="SAM" id="Phobius"/>
    </source>
</evidence>
<keyword evidence="4" id="KW-0997">Cell inner membrane</keyword>
<evidence type="ECO:0000256" key="7">
    <source>
        <dbReference type="ARBA" id="ARBA00022989"/>
    </source>
</evidence>
<dbReference type="Pfam" id="PF01040">
    <property type="entry name" value="UbiA"/>
    <property type="match status" value="1"/>
</dbReference>
<dbReference type="PANTHER" id="PTHR11048:SF28">
    <property type="entry name" value="4-HYDROXYBENZOATE POLYPRENYLTRANSFERASE, MITOCHONDRIAL"/>
    <property type="match status" value="1"/>
</dbReference>
<feature type="transmembrane region" description="Helical" evidence="10">
    <location>
        <begin position="269"/>
        <end position="289"/>
    </location>
</feature>
<comment type="cofactor">
    <cofactor evidence="1">
        <name>Mg(2+)</name>
        <dbReference type="ChEBI" id="CHEBI:18420"/>
    </cofactor>
</comment>
<gene>
    <name evidence="11" type="ORF">GFC01_07160</name>
</gene>
<evidence type="ECO:0000256" key="3">
    <source>
        <dbReference type="ARBA" id="ARBA00005985"/>
    </source>
</evidence>
<dbReference type="Proteomes" id="UP000441717">
    <property type="component" value="Unassembled WGS sequence"/>
</dbReference>
<comment type="subcellular location">
    <subcellularLocation>
        <location evidence="2">Membrane</location>
        <topology evidence="2">Multi-pass membrane protein</topology>
    </subcellularLocation>
</comment>
<dbReference type="RefSeq" id="WP_152945974.1">
    <property type="nucleotide sequence ID" value="NZ_WHYR01000015.1"/>
</dbReference>
<evidence type="ECO:0000256" key="8">
    <source>
        <dbReference type="ARBA" id="ARBA00023136"/>
    </source>
</evidence>
<dbReference type="InterPro" id="IPR000537">
    <property type="entry name" value="UbiA_prenyltransferase"/>
</dbReference>
<comment type="similarity">
    <text evidence="3">Belongs to the UbiA prenyltransferase family.</text>
</comment>
<keyword evidence="4" id="KW-1003">Cell membrane</keyword>
<dbReference type="InterPro" id="IPR039653">
    <property type="entry name" value="Prenyltransferase"/>
</dbReference>
<evidence type="ECO:0000256" key="2">
    <source>
        <dbReference type="ARBA" id="ARBA00004141"/>
    </source>
</evidence>
<dbReference type="NCBIfam" id="TIGR01475">
    <property type="entry name" value="ubiA_other"/>
    <property type="match status" value="1"/>
</dbReference>
<name>A0A6N7IR99_9FIRM</name>
<reference evidence="11 12" key="1">
    <citation type="submission" date="2019-10" db="EMBL/GenBank/DDBJ databases">
        <title>Comparative genomics of sulfur disproportionating microorganisms.</title>
        <authorList>
            <person name="Ward L.M."/>
            <person name="Bertran E."/>
            <person name="Johnston D."/>
        </authorList>
    </citation>
    <scope>NUCLEOTIDE SEQUENCE [LARGE SCALE GENOMIC DNA]</scope>
    <source>
        <strain evidence="11 12">DSM 14055</strain>
    </source>
</reference>
<dbReference type="EC" id="2.5.1.39" evidence="9"/>
<feature type="transmembrane region" description="Helical" evidence="10">
    <location>
        <begin position="204"/>
        <end position="223"/>
    </location>
</feature>
<dbReference type="GO" id="GO:0006744">
    <property type="term" value="P:ubiquinone biosynthetic process"/>
    <property type="evidence" value="ECO:0007669"/>
    <property type="project" value="TreeGrafter"/>
</dbReference>
<evidence type="ECO:0000313" key="12">
    <source>
        <dbReference type="Proteomes" id="UP000441717"/>
    </source>
</evidence>
<keyword evidence="12" id="KW-1185">Reference proteome</keyword>
<accession>A0A6N7IR99</accession>
<evidence type="ECO:0000256" key="4">
    <source>
        <dbReference type="ARBA" id="ARBA00022519"/>
    </source>
</evidence>
<comment type="caution">
    <text evidence="11">The sequence shown here is derived from an EMBL/GenBank/DDBJ whole genome shotgun (WGS) entry which is preliminary data.</text>
</comment>
<keyword evidence="5 11" id="KW-0808">Transferase</keyword>
<sequence length="292" mass="32665">MALRVVYKTRVFLEMIKFEHTLFALPFAYVGALLVQKQIPSAHNLIWITLAMVGARTAAMSLNRLIDRHIDALNPRTAGRALPRGLLSVTEVWLYVLLSFTLLLVSACQLSPLAFKLFPVAVAVLSFYSYTKRFTWTCHLFLGLALSLAPLGAWIAIANRFDLAPVLIASGVLFWVAGFDIIYACDDYDFDRRYNIHSIPARFGLERALAISSLFHIIAPAFFFSVAFILQLGLFYLLGVLVAVILLCKQHALVSPRDLSRAGVAFFNLNGTLSVIMFVFTLLDVLFPIRLF</sequence>
<dbReference type="FunFam" id="1.20.120.1780:FF:000001">
    <property type="entry name" value="4-hydroxybenzoate octaprenyltransferase"/>
    <property type="match status" value="1"/>
</dbReference>
<dbReference type="OrthoDB" id="9782418at2"/>
<proteinExistence type="inferred from homology"/>
<dbReference type="InterPro" id="IPR006371">
    <property type="entry name" value="Polyprenyltransferase_UbiA-li"/>
</dbReference>
<dbReference type="Gene3D" id="1.10.357.140">
    <property type="entry name" value="UbiA prenyltransferase"/>
    <property type="match status" value="1"/>
</dbReference>
<dbReference type="GO" id="GO:0008412">
    <property type="term" value="F:4-hydroxybenzoate polyprenyltransferase activity"/>
    <property type="evidence" value="ECO:0007669"/>
    <property type="project" value="UniProtKB-EC"/>
</dbReference>
<evidence type="ECO:0000313" key="11">
    <source>
        <dbReference type="EMBL" id="MQL52049.1"/>
    </source>
</evidence>
<dbReference type="PANTHER" id="PTHR11048">
    <property type="entry name" value="PRENYLTRANSFERASES"/>
    <property type="match status" value="1"/>
</dbReference>
<keyword evidence="6 10" id="KW-0812">Transmembrane</keyword>
<evidence type="ECO:0000256" key="5">
    <source>
        <dbReference type="ARBA" id="ARBA00022679"/>
    </source>
</evidence>
<organism evidence="11 12">
    <name type="scientific">Desulfofundulus thermobenzoicus</name>
    <dbReference type="NCBI Taxonomy" id="29376"/>
    <lineage>
        <taxon>Bacteria</taxon>
        <taxon>Bacillati</taxon>
        <taxon>Bacillota</taxon>
        <taxon>Clostridia</taxon>
        <taxon>Eubacteriales</taxon>
        <taxon>Peptococcaceae</taxon>
        <taxon>Desulfofundulus</taxon>
    </lineage>
</organism>
<evidence type="ECO:0000256" key="9">
    <source>
        <dbReference type="ARBA" id="ARBA00034524"/>
    </source>
</evidence>
<keyword evidence="7 10" id="KW-1133">Transmembrane helix</keyword>
<evidence type="ECO:0000256" key="1">
    <source>
        <dbReference type="ARBA" id="ARBA00001946"/>
    </source>
</evidence>
<dbReference type="GO" id="GO:0005886">
    <property type="term" value="C:plasma membrane"/>
    <property type="evidence" value="ECO:0007669"/>
    <property type="project" value="TreeGrafter"/>
</dbReference>
<protein>
    <recommendedName>
        <fullName evidence="9">4-hydroxybenzoate polyprenyltransferase</fullName>
        <ecNumber evidence="9">2.5.1.39</ecNumber>
    </recommendedName>
</protein>
<feature type="transmembrane region" description="Helical" evidence="10">
    <location>
        <begin position="86"/>
        <end position="107"/>
    </location>
</feature>